<proteinExistence type="predicted"/>
<evidence type="ECO:0008006" key="5">
    <source>
        <dbReference type="Google" id="ProtNLM"/>
    </source>
</evidence>
<feature type="transmembrane region" description="Helical" evidence="2">
    <location>
        <begin position="70"/>
        <end position="91"/>
    </location>
</feature>
<comment type="caution">
    <text evidence="3">The sequence shown here is derived from an EMBL/GenBank/DDBJ whole genome shotgun (WGS) entry which is preliminary data.</text>
</comment>
<feature type="region of interest" description="Disordered" evidence="1">
    <location>
        <begin position="1"/>
        <end position="31"/>
    </location>
</feature>
<accession>A0A495A5K0</accession>
<keyword evidence="4" id="KW-1185">Reference proteome</keyword>
<dbReference type="AlphaFoldDB" id="A0A495A5K0"/>
<feature type="transmembrane region" description="Helical" evidence="2">
    <location>
        <begin position="295"/>
        <end position="314"/>
    </location>
</feature>
<protein>
    <recommendedName>
        <fullName evidence="5">ABC transporter permease</fullName>
    </recommendedName>
</protein>
<feature type="transmembrane region" description="Helical" evidence="2">
    <location>
        <begin position="264"/>
        <end position="288"/>
    </location>
</feature>
<dbReference type="OrthoDB" id="3288304at2"/>
<keyword evidence="2" id="KW-0812">Transmembrane</keyword>
<feature type="transmembrane region" description="Helical" evidence="2">
    <location>
        <begin position="234"/>
        <end position="258"/>
    </location>
</feature>
<gene>
    <name evidence="3" type="ORF">C1C97_007395</name>
</gene>
<organism evidence="3 4">
    <name type="scientific">Kocuria tytonis</name>
    <dbReference type="NCBI Taxonomy" id="2054280"/>
    <lineage>
        <taxon>Bacteria</taxon>
        <taxon>Bacillati</taxon>
        <taxon>Actinomycetota</taxon>
        <taxon>Actinomycetes</taxon>
        <taxon>Micrococcales</taxon>
        <taxon>Micrococcaceae</taxon>
        <taxon>Kocuria</taxon>
    </lineage>
</organism>
<dbReference type="Proteomes" id="UP000249516">
    <property type="component" value="Unassembled WGS sequence"/>
</dbReference>
<dbReference type="RefSeq" id="WP_110919574.1">
    <property type="nucleotide sequence ID" value="NZ_PNJG02000002.1"/>
</dbReference>
<feature type="transmembrane region" description="Helical" evidence="2">
    <location>
        <begin position="348"/>
        <end position="368"/>
    </location>
</feature>
<dbReference type="EMBL" id="PNJG02000002">
    <property type="protein sequence ID" value="RKQ35083.1"/>
    <property type="molecule type" value="Genomic_DNA"/>
</dbReference>
<evidence type="ECO:0000256" key="1">
    <source>
        <dbReference type="SAM" id="MobiDB-lite"/>
    </source>
</evidence>
<evidence type="ECO:0000313" key="3">
    <source>
        <dbReference type="EMBL" id="RKQ35083.1"/>
    </source>
</evidence>
<evidence type="ECO:0000313" key="4">
    <source>
        <dbReference type="Proteomes" id="UP000249516"/>
    </source>
</evidence>
<evidence type="ECO:0000256" key="2">
    <source>
        <dbReference type="SAM" id="Phobius"/>
    </source>
</evidence>
<reference evidence="3 4" key="1">
    <citation type="submission" date="2018-10" db="EMBL/GenBank/DDBJ databases">
        <title>Kocuria tytouropygialis sp. nov., isolated from the uropygial gland of an American barn owl (Tyto furcata).</title>
        <authorList>
            <person name="Braun M.S."/>
            <person name="Wang E."/>
            <person name="Zimmermann S."/>
            <person name="Wagner H."/>
            <person name="Wink M."/>
        </authorList>
    </citation>
    <scope>NUCLEOTIDE SEQUENCE [LARGE SCALE GENOMIC DNA]</scope>
    <source>
        <strain evidence="3 4">442</strain>
    </source>
</reference>
<sequence length="399" mass="42340">MSDQNVIRPSARDEDLPAGSSAVPESERPLEDGFMNRMAQMPPASAIGAMQNPTAPPRRKVDAKLTQKRMITVGMLLPLFMMFVMPMLLVGTSTNVTPHDMKVAVIGTGAQTSDLAQQLTDGSAGKFDVHHVDSADDARDEIKTHDSRAAYDPASGKLYVAGANGRQVTAAVTQLFTPVAQKAQKQLTTEDIAAAVENDPNASTITYLALGAILGGFMTGIVSSLMPAGTKLRVLLWFLMPAVVATGMVIYGWAVFGIFSGSAFMPWCMLYLLCLSCVTVTTGLMLVIGPLAMPLCIFLMPLLGLGASGLTSPLDMVGGFYGWVHTWLYAPQGVGAIRDAVYFQDVSLVTPVLIMLAWIAGGIALAVFGTLRQKRRHLFAALSEREEANTAAAAAAASV</sequence>
<keyword evidence="2" id="KW-1133">Transmembrane helix</keyword>
<name>A0A495A5K0_9MICC</name>
<feature type="transmembrane region" description="Helical" evidence="2">
    <location>
        <begin position="205"/>
        <end position="222"/>
    </location>
</feature>
<keyword evidence="2" id="KW-0472">Membrane</keyword>